<organism evidence="4 5">
    <name type="scientific">Brassica carinata</name>
    <name type="common">Ethiopian mustard</name>
    <name type="synonym">Abyssinian cabbage</name>
    <dbReference type="NCBI Taxonomy" id="52824"/>
    <lineage>
        <taxon>Eukaryota</taxon>
        <taxon>Viridiplantae</taxon>
        <taxon>Streptophyta</taxon>
        <taxon>Embryophyta</taxon>
        <taxon>Tracheophyta</taxon>
        <taxon>Spermatophyta</taxon>
        <taxon>Magnoliopsida</taxon>
        <taxon>eudicotyledons</taxon>
        <taxon>Gunneridae</taxon>
        <taxon>Pentapetalae</taxon>
        <taxon>rosids</taxon>
        <taxon>malvids</taxon>
        <taxon>Brassicales</taxon>
        <taxon>Brassicaceae</taxon>
        <taxon>Brassiceae</taxon>
        <taxon>Brassica</taxon>
    </lineage>
</organism>
<evidence type="ECO:0000259" key="3">
    <source>
        <dbReference type="PROSITE" id="PS50158"/>
    </source>
</evidence>
<dbReference type="PANTHER" id="PTHR35046">
    <property type="entry name" value="ZINC KNUCKLE (CCHC-TYPE) FAMILY PROTEIN"/>
    <property type="match status" value="1"/>
</dbReference>
<dbReference type="PANTHER" id="PTHR35046:SF9">
    <property type="entry name" value="RNA-DIRECTED DNA POLYMERASE"/>
    <property type="match status" value="1"/>
</dbReference>
<dbReference type="Pfam" id="PF00098">
    <property type="entry name" value="zf-CCHC"/>
    <property type="match status" value="1"/>
</dbReference>
<dbReference type="InterPro" id="IPR001878">
    <property type="entry name" value="Znf_CCHC"/>
</dbReference>
<keyword evidence="5" id="KW-1185">Reference proteome</keyword>
<evidence type="ECO:0000313" key="5">
    <source>
        <dbReference type="Proteomes" id="UP000886595"/>
    </source>
</evidence>
<proteinExistence type="predicted"/>
<evidence type="ECO:0000256" key="2">
    <source>
        <dbReference type="SAM" id="MobiDB-lite"/>
    </source>
</evidence>
<dbReference type="PROSITE" id="PS50158">
    <property type="entry name" value="ZF_CCHC"/>
    <property type="match status" value="1"/>
</dbReference>
<keyword evidence="1" id="KW-0479">Metal-binding</keyword>
<evidence type="ECO:0000256" key="1">
    <source>
        <dbReference type="PROSITE-ProRule" id="PRU00047"/>
    </source>
</evidence>
<feature type="domain" description="CCHC-type" evidence="3">
    <location>
        <begin position="381"/>
        <end position="395"/>
    </location>
</feature>
<comment type="caution">
    <text evidence="4">The sequence shown here is derived from an EMBL/GenBank/DDBJ whole genome shotgun (WGS) entry which is preliminary data.</text>
</comment>
<feature type="region of interest" description="Disordered" evidence="2">
    <location>
        <begin position="1"/>
        <end position="97"/>
    </location>
</feature>
<feature type="compositionally biased region" description="Acidic residues" evidence="2">
    <location>
        <begin position="33"/>
        <end position="50"/>
    </location>
</feature>
<dbReference type="GO" id="GO:0008270">
    <property type="term" value="F:zinc ion binding"/>
    <property type="evidence" value="ECO:0007669"/>
    <property type="project" value="UniProtKB-KW"/>
</dbReference>
<dbReference type="Gene3D" id="4.10.60.10">
    <property type="entry name" value="Zinc finger, CCHC-type"/>
    <property type="match status" value="1"/>
</dbReference>
<dbReference type="SUPFAM" id="SSF57756">
    <property type="entry name" value="Retrovirus zinc finger-like domains"/>
    <property type="match status" value="1"/>
</dbReference>
<feature type="compositionally biased region" description="Basic and acidic residues" evidence="2">
    <location>
        <begin position="69"/>
        <end position="97"/>
    </location>
</feature>
<sequence>MESEEEAEEYNTSEVDWGEEPGYSWEDQNYGDGSEEEADEYNISEVDWGEEPGYSWEDQNYGDVSEGDDQCRESRTEDGHEEEPCRRELDSKPPDHYTSHTINKSYFKPWIKFTDKFHDNIPRVLTKTLVCFSGKENYSRWEEGMENYFWGYRVPEHKKLSIALDALVGEAYQWWLQEEKCRIHFKEPTPDWEYVKGLMYEHFEMRRLPPRACPKPLVKLKPKKLHEHTVTKNFHFESYDQFRLYVFSGRSEDPRNYLQWEEDTEKYFKCNSIPKGEYLSYGLGQLTEKAQRYWNREEKYREQFQEPPIRTWEQFKGVMRDRFAPHSPTQHAQKVSTKRVVQHQFLQPTNRRQSSKPVHTPQVKRTQGEYSSTLKQPDVICYRCQGQGHLAKDCPTKRAVKMALREERETNLEISDSFTRIDKKFDDLINLIKAGSNSVSSNSMTVLTHLSSVQKVKNISGTNMEIKEQEPNLAAQASPRLEIFQVPTNDKVISELNVNNPTYQNTGMMHLHSVQNVDEGLGKEEPRPETHQPEVYEQYTIETFSPADHALKMTKTKAESMQDAMKLVVEVRVVLINLFVDVLELKNHCLLISGLKFQEFLEHGVHT</sequence>
<keyword evidence="1" id="KW-0863">Zinc-finger</keyword>
<dbReference type="EMBL" id="JAAMPC010000009">
    <property type="protein sequence ID" value="KAG2294357.1"/>
    <property type="molecule type" value="Genomic_DNA"/>
</dbReference>
<dbReference type="SMART" id="SM00343">
    <property type="entry name" value="ZnF_C2HC"/>
    <property type="match status" value="1"/>
</dbReference>
<feature type="compositionally biased region" description="Acidic residues" evidence="2">
    <location>
        <begin position="1"/>
        <end position="19"/>
    </location>
</feature>
<keyword evidence="1" id="KW-0862">Zinc</keyword>
<dbReference type="InterPro" id="IPR036875">
    <property type="entry name" value="Znf_CCHC_sf"/>
</dbReference>
<dbReference type="Proteomes" id="UP000886595">
    <property type="component" value="Unassembled WGS sequence"/>
</dbReference>
<reference evidence="4 5" key="1">
    <citation type="submission" date="2020-02" db="EMBL/GenBank/DDBJ databases">
        <authorList>
            <person name="Ma Q."/>
            <person name="Huang Y."/>
            <person name="Song X."/>
            <person name="Pei D."/>
        </authorList>
    </citation>
    <scope>NUCLEOTIDE SEQUENCE [LARGE SCALE GENOMIC DNA]</scope>
    <source>
        <strain evidence="4">Sxm20200214</strain>
        <tissue evidence="4">Leaf</tissue>
    </source>
</reference>
<accession>A0A8X7RUL1</accession>
<gene>
    <name evidence="4" type="ORF">Bca52824_041026</name>
</gene>
<protein>
    <recommendedName>
        <fullName evidence="3">CCHC-type domain-containing protein</fullName>
    </recommendedName>
</protein>
<dbReference type="AlphaFoldDB" id="A0A8X7RUL1"/>
<dbReference type="GO" id="GO:0003676">
    <property type="term" value="F:nucleic acid binding"/>
    <property type="evidence" value="ECO:0007669"/>
    <property type="project" value="InterPro"/>
</dbReference>
<feature type="region of interest" description="Disordered" evidence="2">
    <location>
        <begin position="348"/>
        <end position="370"/>
    </location>
</feature>
<evidence type="ECO:0000313" key="4">
    <source>
        <dbReference type="EMBL" id="KAG2294357.1"/>
    </source>
</evidence>
<dbReference type="OrthoDB" id="1110087at2759"/>
<name>A0A8X7RUL1_BRACI</name>